<comment type="caution">
    <text evidence="17">The sequence shown here is derived from an EMBL/GenBank/DDBJ whole genome shotgun (WGS) entry which is preliminary data.</text>
</comment>
<dbReference type="GO" id="GO:0008559">
    <property type="term" value="F:ABC-type xenobiotic transporter activity"/>
    <property type="evidence" value="ECO:0007669"/>
    <property type="project" value="UniProtKB-EC"/>
</dbReference>
<dbReference type="GO" id="GO:0015421">
    <property type="term" value="F:ABC-type oligopeptide transporter activity"/>
    <property type="evidence" value="ECO:0007669"/>
    <property type="project" value="TreeGrafter"/>
</dbReference>
<dbReference type="Gene3D" id="3.40.50.300">
    <property type="entry name" value="P-loop containing nucleotide triphosphate hydrolases"/>
    <property type="match status" value="2"/>
</dbReference>
<keyword evidence="11 14" id="KW-0472">Membrane</keyword>
<dbReference type="EMBL" id="JAFNEN010000120">
    <property type="protein sequence ID" value="KAG8193491.1"/>
    <property type="molecule type" value="Genomic_DNA"/>
</dbReference>
<organism evidence="17 18">
    <name type="scientific">Oedothorax gibbosus</name>
    <dbReference type="NCBI Taxonomy" id="931172"/>
    <lineage>
        <taxon>Eukaryota</taxon>
        <taxon>Metazoa</taxon>
        <taxon>Ecdysozoa</taxon>
        <taxon>Arthropoda</taxon>
        <taxon>Chelicerata</taxon>
        <taxon>Arachnida</taxon>
        <taxon>Araneae</taxon>
        <taxon>Araneomorphae</taxon>
        <taxon>Entelegynae</taxon>
        <taxon>Araneoidea</taxon>
        <taxon>Linyphiidae</taxon>
        <taxon>Erigoninae</taxon>
        <taxon>Oedothorax</taxon>
    </lineage>
</organism>
<keyword evidence="8" id="KW-0067">ATP-binding</keyword>
<dbReference type="InterPro" id="IPR039421">
    <property type="entry name" value="Type_1_exporter"/>
</dbReference>
<keyword evidence="12" id="KW-0325">Glycoprotein</keyword>
<keyword evidence="10 14" id="KW-1133">Transmembrane helix</keyword>
<evidence type="ECO:0000256" key="3">
    <source>
        <dbReference type="ARBA" id="ARBA00012191"/>
    </source>
</evidence>
<dbReference type="InterPro" id="IPR036640">
    <property type="entry name" value="ABC1_TM_sf"/>
</dbReference>
<protein>
    <recommendedName>
        <fullName evidence="3">ABC-type xenobiotic transporter</fullName>
        <ecNumber evidence="3">7.6.2.2</ecNumber>
    </recommendedName>
</protein>
<feature type="transmembrane region" description="Helical" evidence="14">
    <location>
        <begin position="82"/>
        <end position="105"/>
    </location>
</feature>
<comment type="catalytic activity">
    <reaction evidence="13">
        <text>ATP + H2O + xenobioticSide 1 = ADP + phosphate + xenobioticSide 2.</text>
        <dbReference type="EC" id="7.6.2.2"/>
    </reaction>
</comment>
<reference evidence="17 18" key="1">
    <citation type="journal article" date="2022" name="Nat. Ecol. Evol.">
        <title>A masculinizing supergene underlies an exaggerated male reproductive morph in a spider.</title>
        <authorList>
            <person name="Hendrickx F."/>
            <person name="De Corte Z."/>
            <person name="Sonet G."/>
            <person name="Van Belleghem S.M."/>
            <person name="Kostlbacher S."/>
            <person name="Vangestel C."/>
        </authorList>
    </citation>
    <scope>NUCLEOTIDE SEQUENCE [LARGE SCALE GENOMIC DNA]</scope>
    <source>
        <strain evidence="17">W744_W776</strain>
    </source>
</reference>
<comment type="subcellular location">
    <subcellularLocation>
        <location evidence="1">Membrane</location>
        <topology evidence="1">Multi-pass membrane protein</topology>
    </subcellularLocation>
</comment>
<evidence type="ECO:0000259" key="15">
    <source>
        <dbReference type="PROSITE" id="PS50893"/>
    </source>
</evidence>
<dbReference type="InterPro" id="IPR011527">
    <property type="entry name" value="ABC1_TM_dom"/>
</dbReference>
<keyword evidence="18" id="KW-1185">Reference proteome</keyword>
<accession>A0AAV6VAW1</accession>
<sequence length="1403" mass="152628">MASHHDSKTDLANITRGYSKLGEVHLNTADVKPKDTKLNISDPSAENGLQNKLDKKVANTEDDIPPVGIFEIFKFSSTWDKVLLSVATIVAIAAGALWPAIMIMFGNALGMFVSHASQSNTTLSQKDGDSPDATHFLEAARELCTDYATVGFLILVFNYLIVTSFSLCAANQAHRIKCLFMSSILKQDISWFDTHQTADFASRLTGDLNKIQDGIGEKVGICIYFLSNTTLCFVCGLYFGWKLALVTLTVTPVLALAMGIISKVQASVSGEESKAYAAAGAIAEEALSSIRTVIAFGGEHKEMQRYDKLLIPARRKGIKKGVMTSIGAGLTWFTIFIGYALSFWYGVYLIVQDSSDPNPEYTPKTLIIVFSCIMSGSMGVGQTAPYFEAFATARGAAGKIFDVIKRKPHIDSSCNTGEKQLDIDGNIELKNVSFTYPARPDVQVLKDISLAVKPGETVALVGSSGCGKSTIVQLILRFYDASEGCVEIDGKDVKCLNVGWLRSIVGFVGQEPVLFSTTIAENIRYGKDDASQEDIEQAAKLANVHEFISSLPLRYDTLVGDHGTQLSGGQKQRIAVARALIKNPKILLLDEATSALDSESESVVQSALDKARLGRTTIIVAHRLSTIRSADKICVLSEGVIKEVGNHDELMEKKELYYNLVLSQMNEADIIEAGSVSSAFSPRHTSVRSSHSLRSNESSLNDRATFSASVDDGDVGLKYIFKDDENKNPSLSWMRLLRVALPDWPFLVVGAICSSVMGLCAPIYGVVFGGIVGALSEDIDKMVKDTAYYCIVFLLLAGTSFIFSFLQIFMFSVAAERLTSRLRSKVFSKIITQSISYFDHPKNSVGSLCSKLTSDASDMQGATGSRVSTMLQAFSTLIACVALAVFYNYKIGCLVFAFVPLIVLSVAIEGRVAGGQLLSDRASTEAASKVAVEAIESIRTVAALHQEKAFYQQFCNAILNTHKNATKRSFIRGFTFALAESIPVFAYATAFYYGSVLLIAGELKYADLFKVIEGIIVGTAMLGQAVAFTPDYQKAKLAAARIFEILDLKSEIDIFSQEGKILENIKGSVKFQAVQFRYPSRPNVEVLKGLDLQLEPGKTLALVGSSGCGKSTSVQLMERFYNVEDGQVLLDDVNIKDVNVSNLRSHMGLVSQEPVLFSYSIAENIAYGKNYEPVDMNRIIEVARKANIHDFITSLPQGYETPVGLKGTQLSGGQKQRVAIARALLRDPKILLLDEATSALDAESERIVQEALDNARTGRTCLVIAHRLTTIQNADCIAVLNDGKIIEQVIAANVVMYSDAFLPLVPTQIEVEKCKDKAKEQGVPYKSTEMKTVGHTCKIKCTFESRDSMVLNSPQGTECCDVGGALPTGTCNGNGDCISFLGIKEKSIIMVLKKNFLKRSVDD</sequence>
<evidence type="ECO:0000256" key="6">
    <source>
        <dbReference type="ARBA" id="ARBA00022737"/>
    </source>
</evidence>
<evidence type="ECO:0000313" key="17">
    <source>
        <dbReference type="EMBL" id="KAG8193491.1"/>
    </source>
</evidence>
<feature type="transmembrane region" description="Helical" evidence="14">
    <location>
        <begin position="744"/>
        <end position="766"/>
    </location>
</feature>
<feature type="transmembrane region" description="Helical" evidence="14">
    <location>
        <begin position="322"/>
        <end position="345"/>
    </location>
</feature>
<dbReference type="PANTHER" id="PTHR43394:SF27">
    <property type="entry name" value="ATP-DEPENDENT TRANSLOCASE ABCB1-LIKE"/>
    <property type="match status" value="1"/>
</dbReference>
<dbReference type="GO" id="GO:0016887">
    <property type="term" value="F:ATP hydrolysis activity"/>
    <property type="evidence" value="ECO:0007669"/>
    <property type="project" value="InterPro"/>
</dbReference>
<dbReference type="SUPFAM" id="SSF52540">
    <property type="entry name" value="P-loop containing nucleoside triphosphate hydrolases"/>
    <property type="match status" value="2"/>
</dbReference>
<feature type="transmembrane region" description="Helical" evidence="14">
    <location>
        <begin position="786"/>
        <end position="815"/>
    </location>
</feature>
<evidence type="ECO:0000256" key="11">
    <source>
        <dbReference type="ARBA" id="ARBA00023136"/>
    </source>
</evidence>
<dbReference type="GO" id="GO:0017085">
    <property type="term" value="P:response to insecticide"/>
    <property type="evidence" value="ECO:0007669"/>
    <property type="project" value="UniProtKB-ARBA"/>
</dbReference>
<dbReference type="InterPro" id="IPR003593">
    <property type="entry name" value="AAA+_ATPase"/>
</dbReference>
<dbReference type="GO" id="GO:0005524">
    <property type="term" value="F:ATP binding"/>
    <property type="evidence" value="ECO:0007669"/>
    <property type="project" value="UniProtKB-KW"/>
</dbReference>
<evidence type="ECO:0000256" key="5">
    <source>
        <dbReference type="ARBA" id="ARBA00022692"/>
    </source>
</evidence>
<dbReference type="FunFam" id="3.40.50.300:FF:000479">
    <property type="entry name" value="Multidrug resistance protein 1A"/>
    <property type="match status" value="2"/>
</dbReference>
<dbReference type="SUPFAM" id="SSF90123">
    <property type="entry name" value="ABC transporter transmembrane region"/>
    <property type="match status" value="2"/>
</dbReference>
<evidence type="ECO:0000256" key="10">
    <source>
        <dbReference type="ARBA" id="ARBA00022989"/>
    </source>
</evidence>
<feature type="transmembrane region" description="Helical" evidence="14">
    <location>
        <begin position="895"/>
        <end position="913"/>
    </location>
</feature>
<dbReference type="PROSITE" id="PS50929">
    <property type="entry name" value="ABC_TM1F"/>
    <property type="match status" value="2"/>
</dbReference>
<evidence type="ECO:0000259" key="16">
    <source>
        <dbReference type="PROSITE" id="PS50929"/>
    </source>
</evidence>
<evidence type="ECO:0000256" key="8">
    <source>
        <dbReference type="ARBA" id="ARBA00022840"/>
    </source>
</evidence>
<keyword evidence="4" id="KW-0813">Transport</keyword>
<dbReference type="FunFam" id="1.20.1560.10:FF:000018">
    <property type="entry name" value="ATP-binding cassette subfamily B member 11"/>
    <property type="match status" value="1"/>
</dbReference>
<dbReference type="GO" id="GO:0097254">
    <property type="term" value="P:renal tubular secretion"/>
    <property type="evidence" value="ECO:0007669"/>
    <property type="project" value="UniProtKB-ARBA"/>
</dbReference>
<dbReference type="PROSITE" id="PS00211">
    <property type="entry name" value="ABC_TRANSPORTER_1"/>
    <property type="match status" value="2"/>
</dbReference>
<feature type="transmembrane region" description="Helical" evidence="14">
    <location>
        <begin position="869"/>
        <end position="889"/>
    </location>
</feature>
<dbReference type="GO" id="GO:0005743">
    <property type="term" value="C:mitochondrial inner membrane"/>
    <property type="evidence" value="ECO:0007669"/>
    <property type="project" value="TreeGrafter"/>
</dbReference>
<evidence type="ECO:0000256" key="2">
    <source>
        <dbReference type="ARBA" id="ARBA00007577"/>
    </source>
</evidence>
<evidence type="ECO:0000256" key="1">
    <source>
        <dbReference type="ARBA" id="ARBA00004141"/>
    </source>
</evidence>
<name>A0AAV6VAW1_9ARAC</name>
<evidence type="ECO:0000256" key="7">
    <source>
        <dbReference type="ARBA" id="ARBA00022741"/>
    </source>
</evidence>
<dbReference type="PROSITE" id="PS50893">
    <property type="entry name" value="ABC_TRANSPORTER_2"/>
    <property type="match status" value="2"/>
</dbReference>
<evidence type="ECO:0000256" key="9">
    <source>
        <dbReference type="ARBA" id="ARBA00022967"/>
    </source>
</evidence>
<dbReference type="SMART" id="SM00382">
    <property type="entry name" value="AAA"/>
    <property type="match status" value="2"/>
</dbReference>
<comment type="similarity">
    <text evidence="2">Belongs to the ABC transporter superfamily. ABCB family. Multidrug resistance exporter (TC 3.A.1.201) subfamily.</text>
</comment>
<dbReference type="Pfam" id="PF00664">
    <property type="entry name" value="ABC_membrane"/>
    <property type="match status" value="2"/>
</dbReference>
<evidence type="ECO:0000256" key="4">
    <source>
        <dbReference type="ARBA" id="ARBA00022448"/>
    </source>
</evidence>
<dbReference type="InterPro" id="IPR027417">
    <property type="entry name" value="P-loop_NTPase"/>
</dbReference>
<evidence type="ECO:0000256" key="14">
    <source>
        <dbReference type="SAM" id="Phobius"/>
    </source>
</evidence>
<evidence type="ECO:0000256" key="13">
    <source>
        <dbReference type="ARBA" id="ARBA00034018"/>
    </source>
</evidence>
<dbReference type="CDD" id="cd18577">
    <property type="entry name" value="ABC_6TM_Pgp_ABCB1_D1_like"/>
    <property type="match status" value="1"/>
</dbReference>
<feature type="domain" description="ABC transmembrane type-1" evidence="16">
    <location>
        <begin position="86"/>
        <end position="392"/>
    </location>
</feature>
<dbReference type="EC" id="7.6.2.2" evidence="3"/>
<keyword evidence="5 14" id="KW-0812">Transmembrane</keyword>
<dbReference type="Proteomes" id="UP000827092">
    <property type="component" value="Unassembled WGS sequence"/>
</dbReference>
<gene>
    <name evidence="17" type="ORF">JTE90_023741</name>
</gene>
<dbReference type="CDD" id="cd18578">
    <property type="entry name" value="ABC_6TM_Pgp_ABCB1_D2_like"/>
    <property type="match status" value="1"/>
</dbReference>
<evidence type="ECO:0000313" key="18">
    <source>
        <dbReference type="Proteomes" id="UP000827092"/>
    </source>
</evidence>
<keyword evidence="7" id="KW-0547">Nucleotide-binding</keyword>
<dbReference type="InterPro" id="IPR017871">
    <property type="entry name" value="ABC_transporter-like_CS"/>
</dbReference>
<proteinExistence type="inferred from homology"/>
<keyword evidence="9" id="KW-1278">Translocase</keyword>
<feature type="domain" description="ABC transmembrane type-1" evidence="16">
    <location>
        <begin position="748"/>
        <end position="1034"/>
    </location>
</feature>
<dbReference type="GO" id="GO:0090374">
    <property type="term" value="P:oligopeptide export from mitochondrion"/>
    <property type="evidence" value="ECO:0007669"/>
    <property type="project" value="TreeGrafter"/>
</dbReference>
<dbReference type="InterPro" id="IPR003439">
    <property type="entry name" value="ABC_transporter-like_ATP-bd"/>
</dbReference>
<dbReference type="Gene3D" id="1.20.1560.10">
    <property type="entry name" value="ABC transporter type 1, transmembrane domain"/>
    <property type="match status" value="1"/>
</dbReference>
<feature type="transmembrane region" description="Helical" evidence="14">
    <location>
        <begin position="245"/>
        <end position="264"/>
    </location>
</feature>
<keyword evidence="6" id="KW-0677">Repeat</keyword>
<feature type="transmembrane region" description="Helical" evidence="14">
    <location>
        <begin position="219"/>
        <end position="239"/>
    </location>
</feature>
<dbReference type="CDD" id="cd03249">
    <property type="entry name" value="ABC_MTABC3_MDL1_MDL2"/>
    <property type="match status" value="2"/>
</dbReference>
<feature type="transmembrane region" description="Helical" evidence="14">
    <location>
        <begin position="147"/>
        <end position="170"/>
    </location>
</feature>
<feature type="domain" description="ABC transporter" evidence="15">
    <location>
        <begin position="1069"/>
        <end position="1307"/>
    </location>
</feature>
<evidence type="ECO:0000256" key="12">
    <source>
        <dbReference type="ARBA" id="ARBA00023180"/>
    </source>
</evidence>
<dbReference type="PANTHER" id="PTHR43394">
    <property type="entry name" value="ATP-DEPENDENT PERMEASE MDL1, MITOCHONDRIAL"/>
    <property type="match status" value="1"/>
</dbReference>
<feature type="domain" description="ABC transporter" evidence="15">
    <location>
        <begin position="427"/>
        <end position="663"/>
    </location>
</feature>
<dbReference type="Pfam" id="PF00005">
    <property type="entry name" value="ABC_tran"/>
    <property type="match status" value="2"/>
</dbReference>
<feature type="transmembrane region" description="Helical" evidence="14">
    <location>
        <begin position="973"/>
        <end position="994"/>
    </location>
</feature>